<evidence type="ECO:0000256" key="1">
    <source>
        <dbReference type="SAM" id="SignalP"/>
    </source>
</evidence>
<keyword evidence="3" id="KW-1185">Reference proteome</keyword>
<protein>
    <recommendedName>
        <fullName evidence="4">Intein N-terminal splicing region</fullName>
    </recommendedName>
</protein>
<dbReference type="STRING" id="1038014.SAMN04487910_3690"/>
<name>A0A1H7UED4_AQUAM</name>
<accession>A0A1H7UED4</accession>
<evidence type="ECO:0008006" key="4">
    <source>
        <dbReference type="Google" id="ProtNLM"/>
    </source>
</evidence>
<feature type="signal peptide" evidence="1">
    <location>
        <begin position="1"/>
        <end position="21"/>
    </location>
</feature>
<evidence type="ECO:0000313" key="3">
    <source>
        <dbReference type="Proteomes" id="UP000198521"/>
    </source>
</evidence>
<feature type="chain" id="PRO_5011622697" description="Intein N-terminal splicing region" evidence="1">
    <location>
        <begin position="22"/>
        <end position="155"/>
    </location>
</feature>
<reference evidence="2 3" key="1">
    <citation type="submission" date="2016-10" db="EMBL/GenBank/DDBJ databases">
        <authorList>
            <person name="de Groot N.N."/>
        </authorList>
    </citation>
    <scope>NUCLEOTIDE SEQUENCE [LARGE SCALE GENOMIC DNA]</scope>
    <source>
        <strain evidence="2 3">DSM 25232</strain>
    </source>
</reference>
<sequence length="155" mass="18051">MKTFKLITAVLLAFVMTSTFAQTKEQTIKTKSTKTFNFKKDGKTIPYRITVYKTATARVLLDEADKEKVNQDMNVSPQEVTKLIYVDNDLYSDYDKFIVLRYTKEANDSFELMPTERGFKVVVDKKNVEYIFGEGVYFVNNADKDYFFVDEFDSI</sequence>
<dbReference type="OrthoDB" id="1163357at2"/>
<dbReference type="EMBL" id="FOAB01000007">
    <property type="protein sequence ID" value="SEL95065.1"/>
    <property type="molecule type" value="Genomic_DNA"/>
</dbReference>
<organism evidence="2 3">
    <name type="scientific">Aquimarina amphilecti</name>
    <dbReference type="NCBI Taxonomy" id="1038014"/>
    <lineage>
        <taxon>Bacteria</taxon>
        <taxon>Pseudomonadati</taxon>
        <taxon>Bacteroidota</taxon>
        <taxon>Flavobacteriia</taxon>
        <taxon>Flavobacteriales</taxon>
        <taxon>Flavobacteriaceae</taxon>
        <taxon>Aquimarina</taxon>
    </lineage>
</organism>
<keyword evidence="1" id="KW-0732">Signal</keyword>
<evidence type="ECO:0000313" key="2">
    <source>
        <dbReference type="EMBL" id="SEL95065.1"/>
    </source>
</evidence>
<gene>
    <name evidence="2" type="ORF">SAMN04487910_3690</name>
</gene>
<dbReference type="Proteomes" id="UP000198521">
    <property type="component" value="Unassembled WGS sequence"/>
</dbReference>
<dbReference type="AlphaFoldDB" id="A0A1H7UED4"/>
<proteinExistence type="predicted"/>
<dbReference type="RefSeq" id="WP_091411172.1">
    <property type="nucleotide sequence ID" value="NZ_FOAB01000007.1"/>
</dbReference>